<gene>
    <name evidence="7" type="ORF">HSACCH_02449</name>
</gene>
<dbReference type="Pfam" id="PF13440">
    <property type="entry name" value="Polysacc_synt_3"/>
    <property type="match status" value="1"/>
</dbReference>
<dbReference type="PANTHER" id="PTHR30250:SF11">
    <property type="entry name" value="O-ANTIGEN TRANSPORTER-RELATED"/>
    <property type="match status" value="1"/>
</dbReference>
<comment type="caution">
    <text evidence="7">The sequence shown here is derived from an EMBL/GenBank/DDBJ whole genome shotgun (WGS) entry which is preliminary data.</text>
</comment>
<name>M5E3R9_9FIRM</name>
<organism evidence="7 8">
    <name type="scientific">Halanaerobium saccharolyticum subsp. saccharolyticum DSM 6643</name>
    <dbReference type="NCBI Taxonomy" id="1293054"/>
    <lineage>
        <taxon>Bacteria</taxon>
        <taxon>Bacillati</taxon>
        <taxon>Bacillota</taxon>
        <taxon>Clostridia</taxon>
        <taxon>Halanaerobiales</taxon>
        <taxon>Halanaerobiaceae</taxon>
        <taxon>Halanaerobium</taxon>
    </lineage>
</organism>
<keyword evidence="4 6" id="KW-1133">Transmembrane helix</keyword>
<evidence type="ECO:0000256" key="4">
    <source>
        <dbReference type="ARBA" id="ARBA00022989"/>
    </source>
</evidence>
<feature type="transmembrane region" description="Helical" evidence="6">
    <location>
        <begin position="7"/>
        <end position="25"/>
    </location>
</feature>
<feature type="transmembrane region" description="Helical" evidence="6">
    <location>
        <begin position="149"/>
        <end position="169"/>
    </location>
</feature>
<feature type="transmembrane region" description="Helical" evidence="6">
    <location>
        <begin position="425"/>
        <end position="446"/>
    </location>
</feature>
<evidence type="ECO:0000313" key="7">
    <source>
        <dbReference type="EMBL" id="CCU80947.1"/>
    </source>
</evidence>
<feature type="transmembrane region" description="Helical" evidence="6">
    <location>
        <begin position="362"/>
        <end position="384"/>
    </location>
</feature>
<evidence type="ECO:0000256" key="6">
    <source>
        <dbReference type="SAM" id="Phobius"/>
    </source>
</evidence>
<dbReference type="OrthoDB" id="3249502at2"/>
<feature type="transmembrane region" description="Helical" evidence="6">
    <location>
        <begin position="175"/>
        <end position="197"/>
    </location>
</feature>
<keyword evidence="2" id="KW-1003">Cell membrane</keyword>
<evidence type="ECO:0000256" key="5">
    <source>
        <dbReference type="ARBA" id="ARBA00023136"/>
    </source>
</evidence>
<dbReference type="CDD" id="cd13128">
    <property type="entry name" value="MATE_Wzx_like"/>
    <property type="match status" value="1"/>
</dbReference>
<reference evidence="8" key="1">
    <citation type="journal article" date="2013" name="Genome Announc.">
        <title>Genome Sequence of Halanaerobium saccharolyticum subsp. saccharolyticum Strain DSM 6643T, a Halophilic Hydrogen-Producing Bacterium.</title>
        <authorList>
            <person name="Kivisto A."/>
            <person name="Larjo A."/>
            <person name="Ciranna A."/>
            <person name="Santala V."/>
            <person name="Roos C."/>
            <person name="Karp M."/>
        </authorList>
    </citation>
    <scope>NUCLEOTIDE SEQUENCE [LARGE SCALE GENOMIC DNA]</scope>
    <source>
        <strain evidence="8">DSM 6643</strain>
    </source>
</reference>
<keyword evidence="8" id="KW-1185">Reference proteome</keyword>
<dbReference type="PANTHER" id="PTHR30250">
    <property type="entry name" value="PST FAMILY PREDICTED COLANIC ACID TRANSPORTER"/>
    <property type="match status" value="1"/>
</dbReference>
<feature type="transmembrane region" description="Helical" evidence="6">
    <location>
        <begin position="37"/>
        <end position="57"/>
    </location>
</feature>
<sequence length="488" mass="55507">MGKIVKGIMSVLFSSVSTLVIGLIYQPLLARLAGLELYGEIAALLAWYGILRTVFGLGMFDAIRKYVSDQINEDNNNILIISLFMPIIVASFFYLLMVVILNLFDFFGFINEYKNLFYILGLSLIFANMWTGVRAILYSYHKEDSVVKFDIAIKITNNILILIFVILNFNIYSLAYAFLITGLIKIIFTIVLWKKIIKVDFNFKKILNPQSLLYSKKILRFGIMSVPGILSAQILYKSDILLIDYFLGSSYTGVYKVALTLAEKLWMVPKAVQSVIFHNSSELWGQNKFKELSKIFNESLKYTNLFLILFGVGLFVLAEPFIILVFGNDYALAVSSLQILIIGTFAFGLARIFLSTYSATSWLRVSQIITIVVAIINIILNFVFIPLYGIIGAAIATSFTYFLMLVLALFYYFNNDLKFLVQYNFIKMTGLTFSFFGVHYSLNFLFGGQSLIAILIMSFAGLISFIILGYLFGLFTKQEYEFFKNLIK</sequence>
<keyword evidence="3 6" id="KW-0812">Transmembrane</keyword>
<feature type="transmembrane region" description="Helical" evidence="6">
    <location>
        <begin position="330"/>
        <end position="350"/>
    </location>
</feature>
<dbReference type="InterPro" id="IPR050833">
    <property type="entry name" value="Poly_Biosynth_Transport"/>
</dbReference>
<dbReference type="InParanoid" id="M5E3R9"/>
<dbReference type="eggNOG" id="COG2244">
    <property type="taxonomic scope" value="Bacteria"/>
</dbReference>
<evidence type="ECO:0000256" key="1">
    <source>
        <dbReference type="ARBA" id="ARBA00004651"/>
    </source>
</evidence>
<keyword evidence="5 6" id="KW-0472">Membrane</keyword>
<feature type="transmembrane region" description="Helical" evidence="6">
    <location>
        <begin position="452"/>
        <end position="475"/>
    </location>
</feature>
<evidence type="ECO:0000256" key="3">
    <source>
        <dbReference type="ARBA" id="ARBA00022692"/>
    </source>
</evidence>
<proteinExistence type="predicted"/>
<feature type="transmembrane region" description="Helical" evidence="6">
    <location>
        <begin position="116"/>
        <end position="137"/>
    </location>
</feature>
<comment type="subcellular location">
    <subcellularLocation>
        <location evidence="1">Cell membrane</location>
        <topology evidence="1">Multi-pass membrane protein</topology>
    </subcellularLocation>
</comment>
<dbReference type="STRING" id="1293054.HSACCH_02449"/>
<dbReference type="EMBL" id="CAUI01000023">
    <property type="protein sequence ID" value="CCU80947.1"/>
    <property type="molecule type" value="Genomic_DNA"/>
</dbReference>
<dbReference type="RefSeq" id="WP_005490262.1">
    <property type="nucleotide sequence ID" value="NZ_CAUI01000023.1"/>
</dbReference>
<feature type="transmembrane region" description="Helical" evidence="6">
    <location>
        <begin position="302"/>
        <end position="324"/>
    </location>
</feature>
<evidence type="ECO:0000256" key="2">
    <source>
        <dbReference type="ARBA" id="ARBA00022475"/>
    </source>
</evidence>
<dbReference type="Proteomes" id="UP000012063">
    <property type="component" value="Unassembled WGS sequence"/>
</dbReference>
<feature type="transmembrane region" description="Helical" evidence="6">
    <location>
        <begin position="390"/>
        <end position="413"/>
    </location>
</feature>
<dbReference type="AlphaFoldDB" id="M5E3R9"/>
<protein>
    <submittedName>
        <fullName evidence="7">Vng0050c</fullName>
    </submittedName>
</protein>
<accession>M5E3R9</accession>
<feature type="transmembrane region" description="Helical" evidence="6">
    <location>
        <begin position="78"/>
        <end position="104"/>
    </location>
</feature>
<evidence type="ECO:0000313" key="8">
    <source>
        <dbReference type="Proteomes" id="UP000012063"/>
    </source>
</evidence>
<dbReference type="GO" id="GO:0005886">
    <property type="term" value="C:plasma membrane"/>
    <property type="evidence" value="ECO:0007669"/>
    <property type="project" value="UniProtKB-SubCell"/>
</dbReference>